<dbReference type="HAMAP" id="MF_00607">
    <property type="entry name" value="16SrRNA_methyltr_A"/>
    <property type="match status" value="1"/>
</dbReference>
<dbReference type="GO" id="GO:0003723">
    <property type="term" value="F:RNA binding"/>
    <property type="evidence" value="ECO:0007669"/>
    <property type="project" value="UniProtKB-UniRule"/>
</dbReference>
<name>A0A9D1NEF4_9FIRM</name>
<evidence type="ECO:0000256" key="8">
    <source>
        <dbReference type="PROSITE-ProRule" id="PRU01026"/>
    </source>
</evidence>
<dbReference type="Pfam" id="PF00398">
    <property type="entry name" value="RrnaAD"/>
    <property type="match status" value="1"/>
</dbReference>
<protein>
    <recommendedName>
        <fullName evidence="7">Ribosomal RNA small subunit methyltransferase A</fullName>
        <ecNumber evidence="7">2.1.1.182</ecNumber>
    </recommendedName>
    <alternativeName>
        <fullName evidence="7">16S rRNA (adenine(1518)-N(6)/adenine(1519)-N(6))-dimethyltransferase</fullName>
    </alternativeName>
    <alternativeName>
        <fullName evidence="7">16S rRNA dimethyladenosine transferase</fullName>
    </alternativeName>
    <alternativeName>
        <fullName evidence="7">16S rRNA dimethylase</fullName>
    </alternativeName>
    <alternativeName>
        <fullName evidence="7">S-adenosylmethionine-6-N', N'-adenosyl(rRNA) dimethyltransferase</fullName>
    </alternativeName>
</protein>
<dbReference type="EC" id="2.1.1.182" evidence="7"/>
<reference evidence="10" key="2">
    <citation type="journal article" date="2021" name="PeerJ">
        <title>Extensive microbial diversity within the chicken gut microbiome revealed by metagenomics and culture.</title>
        <authorList>
            <person name="Gilroy R."/>
            <person name="Ravi A."/>
            <person name="Getino M."/>
            <person name="Pursley I."/>
            <person name="Horton D.L."/>
            <person name="Alikhan N.F."/>
            <person name="Baker D."/>
            <person name="Gharbi K."/>
            <person name="Hall N."/>
            <person name="Watson M."/>
            <person name="Adriaenssens E.M."/>
            <person name="Foster-Nyarko E."/>
            <person name="Jarju S."/>
            <person name="Secka A."/>
            <person name="Antonio M."/>
            <person name="Oren A."/>
            <person name="Chaudhuri R.R."/>
            <person name="La Ragione R."/>
            <person name="Hildebrand F."/>
            <person name="Pallen M.J."/>
        </authorList>
    </citation>
    <scope>NUCLEOTIDE SEQUENCE</scope>
    <source>
        <strain evidence="10">CHK186-9395</strain>
    </source>
</reference>
<dbReference type="InterPro" id="IPR023165">
    <property type="entry name" value="rRNA_Ade_diMease-like_C"/>
</dbReference>
<comment type="catalytic activity">
    <reaction evidence="7">
        <text>adenosine(1518)/adenosine(1519) in 16S rRNA + 4 S-adenosyl-L-methionine = N(6)-dimethyladenosine(1518)/N(6)-dimethyladenosine(1519) in 16S rRNA + 4 S-adenosyl-L-homocysteine + 4 H(+)</text>
        <dbReference type="Rhea" id="RHEA:19609"/>
        <dbReference type="Rhea" id="RHEA-COMP:10232"/>
        <dbReference type="Rhea" id="RHEA-COMP:10233"/>
        <dbReference type="ChEBI" id="CHEBI:15378"/>
        <dbReference type="ChEBI" id="CHEBI:57856"/>
        <dbReference type="ChEBI" id="CHEBI:59789"/>
        <dbReference type="ChEBI" id="CHEBI:74411"/>
        <dbReference type="ChEBI" id="CHEBI:74493"/>
        <dbReference type="EC" id="2.1.1.182"/>
    </reaction>
</comment>
<evidence type="ECO:0000256" key="2">
    <source>
        <dbReference type="ARBA" id="ARBA00022552"/>
    </source>
</evidence>
<dbReference type="FunFam" id="3.40.50.150:FF:000023">
    <property type="entry name" value="Ribosomal RNA small subunit methyltransferase A"/>
    <property type="match status" value="1"/>
</dbReference>
<dbReference type="InterPro" id="IPR020596">
    <property type="entry name" value="rRNA_Ade_Mease_Trfase_CS"/>
</dbReference>
<keyword evidence="6 7" id="KW-0694">RNA-binding</keyword>
<dbReference type="InterPro" id="IPR020598">
    <property type="entry name" value="rRNA_Ade_methylase_Trfase_N"/>
</dbReference>
<dbReference type="SMART" id="SM00650">
    <property type="entry name" value="rADc"/>
    <property type="match status" value="1"/>
</dbReference>
<feature type="domain" description="Ribosomal RNA adenine methylase transferase N-terminal" evidence="9">
    <location>
        <begin position="20"/>
        <end position="193"/>
    </location>
</feature>
<comment type="similarity">
    <text evidence="7">Belongs to the class I-like SAM-binding methyltransferase superfamily. rRNA adenine N(6)-methyltransferase family. RsmA subfamily.</text>
</comment>
<evidence type="ECO:0000256" key="4">
    <source>
        <dbReference type="ARBA" id="ARBA00022679"/>
    </source>
</evidence>
<reference evidence="10" key="1">
    <citation type="submission" date="2020-10" db="EMBL/GenBank/DDBJ databases">
        <authorList>
            <person name="Gilroy R."/>
        </authorList>
    </citation>
    <scope>NUCLEOTIDE SEQUENCE</scope>
    <source>
        <strain evidence="10">CHK186-9395</strain>
    </source>
</reference>
<organism evidence="10 11">
    <name type="scientific">Candidatus Caccopulliclostridium gallistercoris</name>
    <dbReference type="NCBI Taxonomy" id="2840719"/>
    <lineage>
        <taxon>Bacteria</taxon>
        <taxon>Bacillati</taxon>
        <taxon>Bacillota</taxon>
        <taxon>Clostridia</taxon>
        <taxon>Candidatus Caccopulliclostridium</taxon>
    </lineage>
</organism>
<dbReference type="Proteomes" id="UP000886861">
    <property type="component" value="Unassembled WGS sequence"/>
</dbReference>
<dbReference type="GO" id="GO:0052908">
    <property type="term" value="F:16S rRNA (adenine(1518)-N(6)/adenine(1519)-N(6))-dimethyltransferase activity"/>
    <property type="evidence" value="ECO:0007669"/>
    <property type="project" value="UniProtKB-EC"/>
</dbReference>
<dbReference type="EMBL" id="DVOJ01000012">
    <property type="protein sequence ID" value="HIV01545.1"/>
    <property type="molecule type" value="Genomic_DNA"/>
</dbReference>
<dbReference type="InterPro" id="IPR029063">
    <property type="entry name" value="SAM-dependent_MTases_sf"/>
</dbReference>
<dbReference type="SUPFAM" id="SSF53335">
    <property type="entry name" value="S-adenosyl-L-methionine-dependent methyltransferases"/>
    <property type="match status" value="1"/>
</dbReference>
<dbReference type="PANTHER" id="PTHR11727:SF7">
    <property type="entry name" value="DIMETHYLADENOSINE TRANSFERASE-RELATED"/>
    <property type="match status" value="1"/>
</dbReference>
<sequence length="261" mass="30318">MEKINFKKKYGQNFLSDTNLLKAIVSDSLITPEDEVLEIGAGVGALTYELAKNCKKLISFEIDKSLENILKEKLKEFNNVNLIFSDILKIKTQEIDSFFEKKYKIVANLPYYITSPIIFKFLEESKKVDSLTIMVQKEVGEKMLAIPKSQNYGVLSVMVNHYANVKITRIVKRHMFTPPPKVDSCIVKLDIKHVPFDKGFKNFVQTAFSMRRKTLLNNLSKLYKKEQIEKVLQSFNINLNVRAEELLLEDFEKLYITFRQN</sequence>
<dbReference type="CDD" id="cd02440">
    <property type="entry name" value="AdoMet_MTases"/>
    <property type="match status" value="1"/>
</dbReference>
<evidence type="ECO:0000256" key="6">
    <source>
        <dbReference type="ARBA" id="ARBA00022884"/>
    </source>
</evidence>
<proteinExistence type="inferred from homology"/>
<evidence type="ECO:0000256" key="5">
    <source>
        <dbReference type="ARBA" id="ARBA00022691"/>
    </source>
</evidence>
<dbReference type="PROSITE" id="PS01131">
    <property type="entry name" value="RRNA_A_DIMETH"/>
    <property type="match status" value="1"/>
</dbReference>
<comment type="caution">
    <text evidence="10">The sequence shown here is derived from an EMBL/GenBank/DDBJ whole genome shotgun (WGS) entry which is preliminary data.</text>
</comment>
<evidence type="ECO:0000256" key="1">
    <source>
        <dbReference type="ARBA" id="ARBA00022490"/>
    </source>
</evidence>
<dbReference type="Gene3D" id="3.40.50.150">
    <property type="entry name" value="Vaccinia Virus protein VP39"/>
    <property type="match status" value="1"/>
</dbReference>
<dbReference type="PROSITE" id="PS51689">
    <property type="entry name" value="SAM_RNA_A_N6_MT"/>
    <property type="match status" value="1"/>
</dbReference>
<dbReference type="GO" id="GO:0005829">
    <property type="term" value="C:cytosol"/>
    <property type="evidence" value="ECO:0007669"/>
    <property type="project" value="TreeGrafter"/>
</dbReference>
<feature type="binding site" evidence="7 8">
    <location>
        <position position="61"/>
    </location>
    <ligand>
        <name>S-adenosyl-L-methionine</name>
        <dbReference type="ChEBI" id="CHEBI:59789"/>
    </ligand>
</feature>
<evidence type="ECO:0000313" key="11">
    <source>
        <dbReference type="Proteomes" id="UP000886861"/>
    </source>
</evidence>
<keyword evidence="5 7" id="KW-0949">S-adenosyl-L-methionine</keyword>
<dbReference type="InterPro" id="IPR001737">
    <property type="entry name" value="KsgA/Erm"/>
</dbReference>
<dbReference type="AlphaFoldDB" id="A0A9D1NEF4"/>
<evidence type="ECO:0000259" key="9">
    <source>
        <dbReference type="SMART" id="SM00650"/>
    </source>
</evidence>
<feature type="binding site" evidence="7 8">
    <location>
        <position position="108"/>
    </location>
    <ligand>
        <name>S-adenosyl-L-methionine</name>
        <dbReference type="ChEBI" id="CHEBI:59789"/>
    </ligand>
</feature>
<feature type="binding site" evidence="7 8">
    <location>
        <position position="15"/>
    </location>
    <ligand>
        <name>S-adenosyl-L-methionine</name>
        <dbReference type="ChEBI" id="CHEBI:59789"/>
    </ligand>
</feature>
<comment type="subcellular location">
    <subcellularLocation>
        <location evidence="7">Cytoplasm</location>
    </subcellularLocation>
</comment>
<feature type="binding site" evidence="7 8">
    <location>
        <position position="40"/>
    </location>
    <ligand>
        <name>S-adenosyl-L-methionine</name>
        <dbReference type="ChEBI" id="CHEBI:59789"/>
    </ligand>
</feature>
<dbReference type="NCBIfam" id="TIGR00755">
    <property type="entry name" value="ksgA"/>
    <property type="match status" value="1"/>
</dbReference>
<keyword evidence="2 7" id="KW-0698">rRNA processing</keyword>
<dbReference type="InterPro" id="IPR011530">
    <property type="entry name" value="rRNA_adenine_dimethylase"/>
</dbReference>
<evidence type="ECO:0000256" key="3">
    <source>
        <dbReference type="ARBA" id="ARBA00022603"/>
    </source>
</evidence>
<feature type="binding site" evidence="7 8">
    <location>
        <position position="86"/>
    </location>
    <ligand>
        <name>S-adenosyl-L-methionine</name>
        <dbReference type="ChEBI" id="CHEBI:59789"/>
    </ligand>
</feature>
<evidence type="ECO:0000256" key="7">
    <source>
        <dbReference type="HAMAP-Rule" id="MF_00607"/>
    </source>
</evidence>
<feature type="binding site" evidence="7 8">
    <location>
        <position position="13"/>
    </location>
    <ligand>
        <name>S-adenosyl-L-methionine</name>
        <dbReference type="ChEBI" id="CHEBI:59789"/>
    </ligand>
</feature>
<keyword evidence="1 7" id="KW-0963">Cytoplasm</keyword>
<keyword evidence="3 7" id="KW-0489">Methyltransferase</keyword>
<dbReference type="PANTHER" id="PTHR11727">
    <property type="entry name" value="DIMETHYLADENOSINE TRANSFERASE"/>
    <property type="match status" value="1"/>
</dbReference>
<gene>
    <name evidence="7 10" type="primary">rsmA</name>
    <name evidence="7" type="synonym">ksgA</name>
    <name evidence="10" type="ORF">IAA62_03220</name>
</gene>
<accession>A0A9D1NEF4</accession>
<evidence type="ECO:0000313" key="10">
    <source>
        <dbReference type="EMBL" id="HIV01545.1"/>
    </source>
</evidence>
<comment type="function">
    <text evidence="7">Specifically dimethylates two adjacent adenosines (A1518 and A1519) in the loop of a conserved hairpin near the 3'-end of 16S rRNA in the 30S particle. May play a critical role in biogenesis of 30S subunits.</text>
</comment>
<keyword evidence="4 7" id="KW-0808">Transferase</keyword>
<dbReference type="Gene3D" id="1.10.8.100">
    <property type="entry name" value="Ribosomal RNA adenine dimethylase-like, domain 2"/>
    <property type="match status" value="1"/>
</dbReference>